<evidence type="ECO:0000313" key="1">
    <source>
        <dbReference type="EMBL" id="GMI04419.1"/>
    </source>
</evidence>
<dbReference type="AlphaFoldDB" id="A0A9W7F5V0"/>
<dbReference type="EMBL" id="BRXZ01000073">
    <property type="protein sequence ID" value="GMI04419.1"/>
    <property type="molecule type" value="Genomic_DNA"/>
</dbReference>
<dbReference type="OrthoDB" id="2328924at2759"/>
<dbReference type="SUPFAM" id="SSF51197">
    <property type="entry name" value="Clavaminate synthase-like"/>
    <property type="match status" value="1"/>
</dbReference>
<name>A0A9W7F5V0_9STRA</name>
<dbReference type="Proteomes" id="UP001165082">
    <property type="component" value="Unassembled WGS sequence"/>
</dbReference>
<proteinExistence type="predicted"/>
<evidence type="ECO:0008006" key="3">
    <source>
        <dbReference type="Google" id="ProtNLM"/>
    </source>
</evidence>
<dbReference type="InterPro" id="IPR008775">
    <property type="entry name" value="Phytyl_CoA_dOase-like"/>
</dbReference>
<accession>A0A9W7F5V0</accession>
<gene>
    <name evidence="1" type="ORF">TrRE_jg13274</name>
</gene>
<comment type="caution">
    <text evidence="1">The sequence shown here is derived from an EMBL/GenBank/DDBJ whole genome shotgun (WGS) entry which is preliminary data.</text>
</comment>
<sequence length="242" mass="26750">MLSDEDKYLFDLNGYIVIKGVFSPEEVAAANAAITDHMPSANERIEDSIRNTKRGTGMGGNGKDGRIDLGGVLQWGEQSKFFHSVLDHPKLVPYYHELCGKGYRMDHMPFCIVQNKGSEGFNLHGGTIDVSSGEYNHFLAYTYNHGQIRSNLLAVAVALCPHPEGGGGFCVVKGRSYMEEGNPMWPEGCYDGMTESQKAVMQPPFNARLDRVQLDGEGGTFVESRSKAKKDFDKKVFGTSYF</sequence>
<dbReference type="Gene3D" id="2.60.120.620">
    <property type="entry name" value="q2cbj1_9rhob like domain"/>
    <property type="match status" value="1"/>
</dbReference>
<evidence type="ECO:0000313" key="2">
    <source>
        <dbReference type="Proteomes" id="UP001165082"/>
    </source>
</evidence>
<reference evidence="1" key="1">
    <citation type="submission" date="2022-07" db="EMBL/GenBank/DDBJ databases">
        <title>Genome analysis of Parmales, a sister group of diatoms, reveals the evolutionary specialization of diatoms from phago-mixotrophs to photoautotrophs.</title>
        <authorList>
            <person name="Ban H."/>
            <person name="Sato S."/>
            <person name="Yoshikawa S."/>
            <person name="Kazumasa Y."/>
            <person name="Nakamura Y."/>
            <person name="Ichinomiya M."/>
            <person name="Saitoh K."/>
            <person name="Sato N."/>
            <person name="Blanc-Mathieu R."/>
            <person name="Endo H."/>
            <person name="Kuwata A."/>
            <person name="Ogata H."/>
        </authorList>
    </citation>
    <scope>NUCLEOTIDE SEQUENCE</scope>
</reference>
<organism evidence="1 2">
    <name type="scientific">Triparma retinervis</name>
    <dbReference type="NCBI Taxonomy" id="2557542"/>
    <lineage>
        <taxon>Eukaryota</taxon>
        <taxon>Sar</taxon>
        <taxon>Stramenopiles</taxon>
        <taxon>Ochrophyta</taxon>
        <taxon>Bolidophyceae</taxon>
        <taxon>Parmales</taxon>
        <taxon>Triparmaceae</taxon>
        <taxon>Triparma</taxon>
    </lineage>
</organism>
<keyword evidence="2" id="KW-1185">Reference proteome</keyword>
<dbReference type="Pfam" id="PF05721">
    <property type="entry name" value="PhyH"/>
    <property type="match status" value="1"/>
</dbReference>
<protein>
    <recommendedName>
        <fullName evidence="3">Phytanoyl-CoA dioxygenase family protein</fullName>
    </recommendedName>
</protein>